<dbReference type="InterPro" id="IPR027417">
    <property type="entry name" value="P-loop_NTPase"/>
</dbReference>
<dbReference type="EMBL" id="PEYY01000112">
    <property type="protein sequence ID" value="PIS17791.1"/>
    <property type="molecule type" value="Genomic_DNA"/>
</dbReference>
<gene>
    <name evidence="2" type="ORF">COT54_02780</name>
</gene>
<feature type="domain" description="AAA+ ATPase" evidence="1">
    <location>
        <begin position="21"/>
        <end position="310"/>
    </location>
</feature>
<sequence length="436" mass="50184">MVVMFKRTLELSLVKWKNDSVHKPIILRGARQVGKTSMVRQFGKKNFRQLIEINLENQAQRKVFQGVLDIEDFERRLALVRGERMETGKLLFIDEIQELREMMELLRFFAEERPGWHVIVTGSLLEAKMGGKWSVPVGRVDYRSLFPLTFFEFLGAMGKDKLLSDLQDLKMGEKYPYHDLAKQVFGQYVLLGGMPEVIANFAEKQDYGRAREVLQRLQIGYVDDVAKYTKNEQEKKYLEAVVTNGAREGGKIFRYENFAGTDFHSREMSSAVARVEKTMLCHQVAVINSTILPMNLKLRRPKKMIWLDIGLVNLVNEYYGEIIQGDYSGRVMEQVVGQALLADLSSTFNQLVYFARDRDESSAEVDFCFINNSKLVAMEVKAGKTTTSRSLQGLMKDPLSEIVPVLVSWQELGIDRGMIKIPFYLLARWREFIGRN</sequence>
<dbReference type="InterPro" id="IPR041682">
    <property type="entry name" value="AAA_14"/>
</dbReference>
<dbReference type="PANTHER" id="PTHR33295">
    <property type="entry name" value="ATPASE"/>
    <property type="match status" value="1"/>
</dbReference>
<dbReference type="Pfam" id="PF13173">
    <property type="entry name" value="AAA_14"/>
    <property type="match status" value="1"/>
</dbReference>
<name>A0A2H0WYX0_9BACT</name>
<dbReference type="Gene3D" id="3.40.50.300">
    <property type="entry name" value="P-loop containing nucleotide triphosphate hydrolases"/>
    <property type="match status" value="1"/>
</dbReference>
<evidence type="ECO:0000259" key="1">
    <source>
        <dbReference type="SMART" id="SM00382"/>
    </source>
</evidence>
<reference evidence="3" key="1">
    <citation type="submission" date="2017-09" db="EMBL/GenBank/DDBJ databases">
        <title>Depth-based differentiation of microbial function through sediment-hosted aquifers and enrichment of novel symbionts in the deep terrestrial subsurface.</title>
        <authorList>
            <person name="Probst A.J."/>
            <person name="Ladd B."/>
            <person name="Jarett J.K."/>
            <person name="Geller-Mcgrath D.E."/>
            <person name="Sieber C.M.K."/>
            <person name="Emerson J.B."/>
            <person name="Anantharaman K."/>
            <person name="Thomas B.C."/>
            <person name="Malmstrom R."/>
            <person name="Stieglmeier M."/>
            <person name="Klingl A."/>
            <person name="Woyke T."/>
            <person name="Ryan C.M."/>
            <person name="Banfield J.F."/>
        </authorList>
    </citation>
    <scope>NUCLEOTIDE SEQUENCE [LARGE SCALE GENOMIC DNA]</scope>
</reference>
<evidence type="ECO:0000313" key="2">
    <source>
        <dbReference type="EMBL" id="PIS17791.1"/>
    </source>
</evidence>
<dbReference type="InterPro" id="IPR025420">
    <property type="entry name" value="DUF4143"/>
</dbReference>
<dbReference type="Proteomes" id="UP000229574">
    <property type="component" value="Unassembled WGS sequence"/>
</dbReference>
<evidence type="ECO:0000313" key="3">
    <source>
        <dbReference type="Proteomes" id="UP000229574"/>
    </source>
</evidence>
<proteinExistence type="predicted"/>
<dbReference type="Pfam" id="PF13635">
    <property type="entry name" value="DUF4143"/>
    <property type="match status" value="1"/>
</dbReference>
<protein>
    <recommendedName>
        <fullName evidence="1">AAA+ ATPase domain-containing protein</fullName>
    </recommendedName>
</protein>
<dbReference type="AlphaFoldDB" id="A0A2H0WYX0"/>
<accession>A0A2H0WYX0</accession>
<dbReference type="SMART" id="SM00382">
    <property type="entry name" value="AAA"/>
    <property type="match status" value="1"/>
</dbReference>
<dbReference type="SUPFAM" id="SSF52540">
    <property type="entry name" value="P-loop containing nucleoside triphosphate hydrolases"/>
    <property type="match status" value="1"/>
</dbReference>
<dbReference type="InterPro" id="IPR003593">
    <property type="entry name" value="AAA+_ATPase"/>
</dbReference>
<dbReference type="PANTHER" id="PTHR33295:SF7">
    <property type="entry name" value="ATPASE"/>
    <property type="match status" value="1"/>
</dbReference>
<comment type="caution">
    <text evidence="2">The sequence shown here is derived from an EMBL/GenBank/DDBJ whole genome shotgun (WGS) entry which is preliminary data.</text>
</comment>
<organism evidence="2 3">
    <name type="scientific">Candidatus Collierbacteria bacterium CG09_land_8_20_14_0_10_46_12</name>
    <dbReference type="NCBI Taxonomy" id="1974533"/>
    <lineage>
        <taxon>Bacteria</taxon>
        <taxon>Candidatus Collieribacteriota</taxon>
    </lineage>
</organism>